<dbReference type="EMBL" id="JAYWIO010000003">
    <property type="protein sequence ID" value="KAK7276041.1"/>
    <property type="molecule type" value="Genomic_DNA"/>
</dbReference>
<dbReference type="AlphaFoldDB" id="A0AAN9IKA5"/>
<keyword evidence="2" id="KW-1185">Reference proteome</keyword>
<gene>
    <name evidence="1" type="ORF">RIF29_17172</name>
</gene>
<sequence>MFTGKNVTIKLYLPHNHLNYYIKKICKKILNAFGLLKQNLVEIDPRLSKVRYSNPVLWCLQASDEMRSLLKGKQACTLLTLVSIKLNMLVTAAERLQTLSSAPRLAGN</sequence>
<reference evidence="1 2" key="1">
    <citation type="submission" date="2024-01" db="EMBL/GenBank/DDBJ databases">
        <title>The genomes of 5 underutilized Papilionoideae crops provide insights into root nodulation and disease resistanc.</title>
        <authorList>
            <person name="Yuan L."/>
        </authorList>
    </citation>
    <scope>NUCLEOTIDE SEQUENCE [LARGE SCALE GENOMIC DNA]</scope>
    <source>
        <strain evidence="1">ZHUSHIDOU_FW_LH</strain>
        <tissue evidence="1">Leaf</tissue>
    </source>
</reference>
<dbReference type="Proteomes" id="UP001372338">
    <property type="component" value="Unassembled WGS sequence"/>
</dbReference>
<protein>
    <submittedName>
        <fullName evidence="1">Uncharacterized protein</fullName>
    </submittedName>
</protein>
<name>A0AAN9IKA5_CROPI</name>
<comment type="caution">
    <text evidence="1">The sequence shown here is derived from an EMBL/GenBank/DDBJ whole genome shotgun (WGS) entry which is preliminary data.</text>
</comment>
<organism evidence="1 2">
    <name type="scientific">Crotalaria pallida</name>
    <name type="common">Smooth rattlebox</name>
    <name type="synonym">Crotalaria striata</name>
    <dbReference type="NCBI Taxonomy" id="3830"/>
    <lineage>
        <taxon>Eukaryota</taxon>
        <taxon>Viridiplantae</taxon>
        <taxon>Streptophyta</taxon>
        <taxon>Embryophyta</taxon>
        <taxon>Tracheophyta</taxon>
        <taxon>Spermatophyta</taxon>
        <taxon>Magnoliopsida</taxon>
        <taxon>eudicotyledons</taxon>
        <taxon>Gunneridae</taxon>
        <taxon>Pentapetalae</taxon>
        <taxon>rosids</taxon>
        <taxon>fabids</taxon>
        <taxon>Fabales</taxon>
        <taxon>Fabaceae</taxon>
        <taxon>Papilionoideae</taxon>
        <taxon>50 kb inversion clade</taxon>
        <taxon>genistoids sensu lato</taxon>
        <taxon>core genistoids</taxon>
        <taxon>Crotalarieae</taxon>
        <taxon>Crotalaria</taxon>
    </lineage>
</organism>
<accession>A0AAN9IKA5</accession>
<evidence type="ECO:0000313" key="1">
    <source>
        <dbReference type="EMBL" id="KAK7276041.1"/>
    </source>
</evidence>
<proteinExistence type="predicted"/>
<evidence type="ECO:0000313" key="2">
    <source>
        <dbReference type="Proteomes" id="UP001372338"/>
    </source>
</evidence>